<evidence type="ECO:0000313" key="2">
    <source>
        <dbReference type="EMBL" id="NYJ05262.1"/>
    </source>
</evidence>
<accession>A0A853CFB2</accession>
<comment type="caution">
    <text evidence="2">The sequence shown here is derived from an EMBL/GenBank/DDBJ whole genome shotgun (WGS) entry which is preliminary data.</text>
</comment>
<dbReference type="RefSeq" id="WP_218859204.1">
    <property type="nucleotide sequence ID" value="NZ_JACBZT010000001.1"/>
</dbReference>
<feature type="transmembrane region" description="Helical" evidence="1">
    <location>
        <begin position="177"/>
        <end position="196"/>
    </location>
</feature>
<name>A0A853CFB2_9ACTN</name>
<dbReference type="EMBL" id="JACBZT010000001">
    <property type="protein sequence ID" value="NYJ05262.1"/>
    <property type="molecule type" value="Genomic_DNA"/>
</dbReference>
<dbReference type="Proteomes" id="UP000541969">
    <property type="component" value="Unassembled WGS sequence"/>
</dbReference>
<keyword evidence="1" id="KW-0812">Transmembrane</keyword>
<feature type="transmembrane region" description="Helical" evidence="1">
    <location>
        <begin position="87"/>
        <end position="106"/>
    </location>
</feature>
<evidence type="ECO:0008006" key="4">
    <source>
        <dbReference type="Google" id="ProtNLM"/>
    </source>
</evidence>
<organism evidence="2 3">
    <name type="scientific">Petropleomorpha daqingensis</name>
    <dbReference type="NCBI Taxonomy" id="2026353"/>
    <lineage>
        <taxon>Bacteria</taxon>
        <taxon>Bacillati</taxon>
        <taxon>Actinomycetota</taxon>
        <taxon>Actinomycetes</taxon>
        <taxon>Geodermatophilales</taxon>
        <taxon>Geodermatophilaceae</taxon>
        <taxon>Petropleomorpha</taxon>
    </lineage>
</organism>
<feature type="transmembrane region" description="Helical" evidence="1">
    <location>
        <begin position="12"/>
        <end position="34"/>
    </location>
</feature>
<feature type="transmembrane region" description="Helical" evidence="1">
    <location>
        <begin position="54"/>
        <end position="75"/>
    </location>
</feature>
<feature type="transmembrane region" description="Helical" evidence="1">
    <location>
        <begin position="202"/>
        <end position="222"/>
    </location>
</feature>
<feature type="transmembrane region" description="Helical" evidence="1">
    <location>
        <begin position="148"/>
        <end position="165"/>
    </location>
</feature>
<keyword evidence="3" id="KW-1185">Reference proteome</keyword>
<protein>
    <recommendedName>
        <fullName evidence="4">DUF4386 family protein</fullName>
    </recommendedName>
</protein>
<gene>
    <name evidence="2" type="ORF">GGQ55_001540</name>
</gene>
<evidence type="ECO:0000256" key="1">
    <source>
        <dbReference type="SAM" id="Phobius"/>
    </source>
</evidence>
<keyword evidence="1" id="KW-0472">Membrane</keyword>
<evidence type="ECO:0000313" key="3">
    <source>
        <dbReference type="Proteomes" id="UP000541969"/>
    </source>
</evidence>
<dbReference type="AlphaFoldDB" id="A0A853CFB2"/>
<keyword evidence="1" id="KW-1133">Transmembrane helix</keyword>
<reference evidence="2 3" key="1">
    <citation type="submission" date="2020-07" db="EMBL/GenBank/DDBJ databases">
        <title>Sequencing the genomes of 1000 actinobacteria strains.</title>
        <authorList>
            <person name="Klenk H.-P."/>
        </authorList>
    </citation>
    <scope>NUCLEOTIDE SEQUENCE [LARGE SCALE GENOMIC DNA]</scope>
    <source>
        <strain evidence="2 3">DSM 104001</strain>
    </source>
</reference>
<sequence length="243" mass="24702">MTLPTPRTTGTLLIGAAVLANAAFVGLSSVFGYPDVLQLPAQEALARFAEQAPLVPALFVVLAAAAALLAPVALGLSRLGAGRWRRVVLAAGVGAALVQVVGLLRWPLLVPGLAATATDPSASVAARAAAGDRFETLGTVLGQVVGESGGYLLTAVFTVAVVLALRERFRLSRLQVVLGLGSVPLVLVGLLVPLGVPGADAANFAGYVVWTAWCIVLGVRLVRTGEPGRPLGTEAPALSELHA</sequence>
<proteinExistence type="predicted"/>